<keyword evidence="19" id="KW-1185">Reference proteome</keyword>
<keyword evidence="10" id="KW-1015">Disulfide bond</keyword>
<feature type="chain" id="PRO_5028828936" description="lytic cellulose monooxygenase (C4-dehydrogenating)" evidence="16">
    <location>
        <begin position="17"/>
        <end position="253"/>
    </location>
</feature>
<keyword evidence="7" id="KW-0560">Oxidoreductase</keyword>
<sequence>MKAIFVAGLLAQLTSAHYIFGHLWVNGTRSDKWQYVRDVAPNPMSADPARADDAKTYPNKDIKSPQTTCGLNAFKSAKSTQTATVLAGAEVGFEPVEVWAGGTEIYHWGPASAWLSRAPGDDVEGYEGLGDWFKVAYMGPSDNVTWSTLNKKGPYNFTIPKTTPPGKYLLRFEHLRPYSIQNVVEVYANCAHVNIVGPGGGTPSKFARFPGTYDWNDPGILIKPEWDYNLYIPGVERGGLLNYPPPGPPVWTG</sequence>
<evidence type="ECO:0000256" key="8">
    <source>
        <dbReference type="ARBA" id="ARBA00023008"/>
    </source>
</evidence>
<evidence type="ECO:0000313" key="18">
    <source>
        <dbReference type="EMBL" id="KAF2868797.1"/>
    </source>
</evidence>
<dbReference type="GO" id="GO:0004497">
    <property type="term" value="F:monooxygenase activity"/>
    <property type="evidence" value="ECO:0007669"/>
    <property type="project" value="UniProtKB-KW"/>
</dbReference>
<dbReference type="PANTHER" id="PTHR33353">
    <property type="entry name" value="PUTATIVE (AFU_ORTHOLOGUE AFUA_1G12560)-RELATED"/>
    <property type="match status" value="1"/>
</dbReference>
<dbReference type="AlphaFoldDB" id="A0A7C8I245"/>
<evidence type="ECO:0000313" key="19">
    <source>
        <dbReference type="Proteomes" id="UP000481861"/>
    </source>
</evidence>
<evidence type="ECO:0000256" key="12">
    <source>
        <dbReference type="ARBA" id="ARBA00023326"/>
    </source>
</evidence>
<evidence type="ECO:0000256" key="9">
    <source>
        <dbReference type="ARBA" id="ARBA00023033"/>
    </source>
</evidence>
<evidence type="ECO:0000256" key="3">
    <source>
        <dbReference type="ARBA" id="ARBA00022525"/>
    </source>
</evidence>
<dbReference type="GO" id="GO:0016787">
    <property type="term" value="F:hydrolase activity"/>
    <property type="evidence" value="ECO:0007669"/>
    <property type="project" value="UniProtKB-KW"/>
</dbReference>
<evidence type="ECO:0000256" key="14">
    <source>
        <dbReference type="ARBA" id="ARBA00045077"/>
    </source>
</evidence>
<keyword evidence="9" id="KW-0503">Monooxygenase</keyword>
<proteinExistence type="inferred from homology"/>
<evidence type="ECO:0000256" key="13">
    <source>
        <dbReference type="ARBA" id="ARBA00044502"/>
    </source>
</evidence>
<comment type="catalytic activity">
    <reaction evidence="14">
        <text>[(1-&gt;4)-beta-D-glucosyl]n+m + reduced acceptor + O2 = 4-dehydro-beta-D-glucosyl-[(1-&gt;4)-beta-D-glucosyl]n-1 + [(1-&gt;4)-beta-D-glucosyl]m + acceptor + H2O.</text>
        <dbReference type="EC" id="1.14.99.56"/>
    </reaction>
</comment>
<evidence type="ECO:0000256" key="4">
    <source>
        <dbReference type="ARBA" id="ARBA00022723"/>
    </source>
</evidence>
<evidence type="ECO:0000256" key="16">
    <source>
        <dbReference type="SAM" id="SignalP"/>
    </source>
</evidence>
<feature type="signal peptide" evidence="16">
    <location>
        <begin position="1"/>
        <end position="16"/>
    </location>
</feature>
<evidence type="ECO:0000256" key="1">
    <source>
        <dbReference type="ARBA" id="ARBA00001973"/>
    </source>
</evidence>
<feature type="domain" description="Auxiliary Activity family 9 catalytic" evidence="17">
    <location>
        <begin position="17"/>
        <end position="224"/>
    </location>
</feature>
<dbReference type="PANTHER" id="PTHR33353:SF10">
    <property type="entry name" value="ENDO-BETA-1,4-GLUCANASE D"/>
    <property type="match status" value="1"/>
</dbReference>
<keyword evidence="3" id="KW-0964">Secreted</keyword>
<comment type="caution">
    <text evidence="18">The sequence shown here is derived from an EMBL/GenBank/DDBJ whole genome shotgun (WGS) entry which is preliminary data.</text>
</comment>
<evidence type="ECO:0000256" key="7">
    <source>
        <dbReference type="ARBA" id="ARBA00023002"/>
    </source>
</evidence>
<reference evidence="18 19" key="1">
    <citation type="submission" date="2020-01" db="EMBL/GenBank/DDBJ databases">
        <authorList>
            <consortium name="DOE Joint Genome Institute"/>
            <person name="Haridas S."/>
            <person name="Albert R."/>
            <person name="Binder M."/>
            <person name="Bloem J."/>
            <person name="Labutti K."/>
            <person name="Salamov A."/>
            <person name="Andreopoulos B."/>
            <person name="Baker S.E."/>
            <person name="Barry K."/>
            <person name="Bills G."/>
            <person name="Bluhm B.H."/>
            <person name="Cannon C."/>
            <person name="Castanera R."/>
            <person name="Culley D.E."/>
            <person name="Daum C."/>
            <person name="Ezra D."/>
            <person name="Gonzalez J.B."/>
            <person name="Henrissat B."/>
            <person name="Kuo A."/>
            <person name="Liang C."/>
            <person name="Lipzen A."/>
            <person name="Lutzoni F."/>
            <person name="Magnuson J."/>
            <person name="Mondo S."/>
            <person name="Nolan M."/>
            <person name="Ohm R."/>
            <person name="Pangilinan J."/>
            <person name="Park H.-J.H."/>
            <person name="Ramirez L."/>
            <person name="Alfaro M."/>
            <person name="Sun H."/>
            <person name="Tritt A."/>
            <person name="Yoshinaga Y."/>
            <person name="Zwiers L.-H.L."/>
            <person name="Turgeon B.G."/>
            <person name="Goodwin S.B."/>
            <person name="Spatafora J.W."/>
            <person name="Crous P.W."/>
            <person name="Grigoriev I.V."/>
        </authorList>
    </citation>
    <scope>NUCLEOTIDE SEQUENCE [LARGE SCALE GENOMIC DNA]</scope>
    <source>
        <strain evidence="18 19">CBS 611.86</strain>
    </source>
</reference>
<name>A0A7C8I245_9PLEO</name>
<comment type="similarity">
    <text evidence="13">Belongs to the polysaccharide monooxygenase AA9 family.</text>
</comment>
<dbReference type="GO" id="GO:0046872">
    <property type="term" value="F:metal ion binding"/>
    <property type="evidence" value="ECO:0007669"/>
    <property type="project" value="UniProtKB-KW"/>
</dbReference>
<organism evidence="18 19">
    <name type="scientific">Massariosphaeria phaeospora</name>
    <dbReference type="NCBI Taxonomy" id="100035"/>
    <lineage>
        <taxon>Eukaryota</taxon>
        <taxon>Fungi</taxon>
        <taxon>Dikarya</taxon>
        <taxon>Ascomycota</taxon>
        <taxon>Pezizomycotina</taxon>
        <taxon>Dothideomycetes</taxon>
        <taxon>Pleosporomycetidae</taxon>
        <taxon>Pleosporales</taxon>
        <taxon>Pleosporales incertae sedis</taxon>
        <taxon>Massariosphaeria</taxon>
    </lineage>
</organism>
<keyword evidence="18" id="KW-0378">Hydrolase</keyword>
<keyword evidence="12" id="KW-0624">Polysaccharide degradation</keyword>
<keyword evidence="5 16" id="KW-0732">Signal</keyword>
<dbReference type="OrthoDB" id="6038816at2759"/>
<comment type="subcellular location">
    <subcellularLocation>
        <location evidence="2">Secreted</location>
    </subcellularLocation>
</comment>
<evidence type="ECO:0000256" key="5">
    <source>
        <dbReference type="ARBA" id="ARBA00022729"/>
    </source>
</evidence>
<comment type="cofactor">
    <cofactor evidence="1">
        <name>Cu(2+)</name>
        <dbReference type="ChEBI" id="CHEBI:29036"/>
    </cofactor>
</comment>
<accession>A0A7C8I245</accession>
<evidence type="ECO:0000256" key="2">
    <source>
        <dbReference type="ARBA" id="ARBA00004613"/>
    </source>
</evidence>
<keyword evidence="6" id="KW-0136">Cellulose degradation</keyword>
<protein>
    <recommendedName>
        <fullName evidence="15">lytic cellulose monooxygenase (C4-dehydrogenating)</fullName>
        <ecNumber evidence="15">1.14.99.56</ecNumber>
    </recommendedName>
</protein>
<keyword evidence="4" id="KW-0479">Metal-binding</keyword>
<dbReference type="EC" id="1.14.99.56" evidence="15"/>
<dbReference type="InterPro" id="IPR005103">
    <property type="entry name" value="AA9_LPMO"/>
</dbReference>
<evidence type="ECO:0000256" key="15">
    <source>
        <dbReference type="ARBA" id="ARBA00047174"/>
    </source>
</evidence>
<evidence type="ECO:0000256" key="10">
    <source>
        <dbReference type="ARBA" id="ARBA00023157"/>
    </source>
</evidence>
<keyword evidence="8" id="KW-0186">Copper</keyword>
<dbReference type="EMBL" id="JAADJZ010000018">
    <property type="protein sequence ID" value="KAF2868797.1"/>
    <property type="molecule type" value="Genomic_DNA"/>
</dbReference>
<evidence type="ECO:0000256" key="11">
    <source>
        <dbReference type="ARBA" id="ARBA00023277"/>
    </source>
</evidence>
<evidence type="ECO:0000256" key="6">
    <source>
        <dbReference type="ARBA" id="ARBA00023001"/>
    </source>
</evidence>
<keyword evidence="11" id="KW-0119">Carbohydrate metabolism</keyword>
<dbReference type="InterPro" id="IPR049892">
    <property type="entry name" value="AA9"/>
</dbReference>
<dbReference type="Proteomes" id="UP000481861">
    <property type="component" value="Unassembled WGS sequence"/>
</dbReference>
<dbReference type="GO" id="GO:0030245">
    <property type="term" value="P:cellulose catabolic process"/>
    <property type="evidence" value="ECO:0007669"/>
    <property type="project" value="UniProtKB-KW"/>
</dbReference>
<evidence type="ECO:0000259" key="17">
    <source>
        <dbReference type="Pfam" id="PF03443"/>
    </source>
</evidence>
<dbReference type="GO" id="GO:0005576">
    <property type="term" value="C:extracellular region"/>
    <property type="evidence" value="ECO:0007669"/>
    <property type="project" value="UniProtKB-SubCell"/>
</dbReference>
<gene>
    <name evidence="18" type="ORF">BDV95DRAFT_579377</name>
</gene>
<dbReference type="Gene3D" id="2.70.50.70">
    <property type="match status" value="1"/>
</dbReference>
<dbReference type="Pfam" id="PF03443">
    <property type="entry name" value="AA9"/>
    <property type="match status" value="1"/>
</dbReference>